<evidence type="ECO:0000313" key="1">
    <source>
        <dbReference type="EMBL" id="WAZ23025.1"/>
    </source>
</evidence>
<reference evidence="1" key="1">
    <citation type="submission" date="2022-12" db="EMBL/GenBank/DDBJ databases">
        <authorList>
            <person name="Ruckert C."/>
            <person name="Busche T."/>
            <person name="Kalinowski J."/>
            <person name="Wittmann C."/>
        </authorList>
    </citation>
    <scope>NUCLEOTIDE SEQUENCE</scope>
    <source>
        <strain evidence="1">DSM 40467</strain>
    </source>
</reference>
<keyword evidence="2" id="KW-1185">Reference proteome</keyword>
<evidence type="ECO:0000313" key="2">
    <source>
        <dbReference type="Proteomes" id="UP001164439"/>
    </source>
</evidence>
<dbReference type="Proteomes" id="UP001164439">
    <property type="component" value="Chromosome"/>
</dbReference>
<name>A0ABY7KES5_9ACTN</name>
<dbReference type="EMBL" id="CP114413">
    <property type="protein sequence ID" value="WAZ23025.1"/>
    <property type="molecule type" value="Genomic_DNA"/>
</dbReference>
<gene>
    <name evidence="1" type="ORF">STRCI_004339</name>
</gene>
<protein>
    <submittedName>
        <fullName evidence="1">Uncharacterized protein</fullName>
    </submittedName>
</protein>
<dbReference type="RefSeq" id="WP_269660611.1">
    <property type="nucleotide sequence ID" value="NZ_CP114413.1"/>
</dbReference>
<accession>A0ABY7KES5</accession>
<sequence>MTASMSFYADTHTTVRLSKYGTRNAPILALDGEDHTLTVSAFDHVPIADHLTFARELAAACADYVKALETYAAAMSDGDGDQELGEGQ</sequence>
<organism evidence="1 2">
    <name type="scientific">Streptomyces cinnabarinus</name>
    <dbReference type="NCBI Taxonomy" id="67287"/>
    <lineage>
        <taxon>Bacteria</taxon>
        <taxon>Bacillati</taxon>
        <taxon>Actinomycetota</taxon>
        <taxon>Actinomycetes</taxon>
        <taxon>Kitasatosporales</taxon>
        <taxon>Streptomycetaceae</taxon>
        <taxon>Streptomyces</taxon>
    </lineage>
</organism>
<proteinExistence type="predicted"/>